<dbReference type="AlphaFoldDB" id="A0ABD1JAV6"/>
<comment type="caution">
    <text evidence="4">The sequence shown here is derived from an EMBL/GenBank/DDBJ whole genome shotgun (WGS) entry which is preliminary data.</text>
</comment>
<dbReference type="SMART" id="SM00409">
    <property type="entry name" value="IG"/>
    <property type="match status" value="1"/>
</dbReference>
<dbReference type="PANTHER" id="PTHR14334:SF1">
    <property type="entry name" value="B-CELL ANTIGEN RECEPTOR COMPLEX-ASSOCIATED PROTEIN ALPHA CHAIN"/>
    <property type="match status" value="1"/>
</dbReference>
<evidence type="ECO:0000313" key="4">
    <source>
        <dbReference type="EMBL" id="KAL2084237.1"/>
    </source>
</evidence>
<name>A0ABD1JAV6_9TELE</name>
<feature type="chain" id="PRO_5044875543" description="Ig-like domain-containing protein" evidence="2">
    <location>
        <begin position="20"/>
        <end position="235"/>
    </location>
</feature>
<gene>
    <name evidence="4" type="ORF">ACEWY4_019755</name>
</gene>
<dbReference type="InterPro" id="IPR007110">
    <property type="entry name" value="Ig-like_dom"/>
</dbReference>
<proteinExistence type="predicted"/>
<keyword evidence="2" id="KW-0732">Signal</keyword>
<organism evidence="4 5">
    <name type="scientific">Coilia grayii</name>
    <name type="common">Gray's grenadier anchovy</name>
    <dbReference type="NCBI Taxonomy" id="363190"/>
    <lineage>
        <taxon>Eukaryota</taxon>
        <taxon>Metazoa</taxon>
        <taxon>Chordata</taxon>
        <taxon>Craniata</taxon>
        <taxon>Vertebrata</taxon>
        <taxon>Euteleostomi</taxon>
        <taxon>Actinopterygii</taxon>
        <taxon>Neopterygii</taxon>
        <taxon>Teleostei</taxon>
        <taxon>Clupei</taxon>
        <taxon>Clupeiformes</taxon>
        <taxon>Clupeoidei</taxon>
        <taxon>Engraulidae</taxon>
        <taxon>Coilinae</taxon>
        <taxon>Coilia</taxon>
    </lineage>
</organism>
<dbReference type="InterPro" id="IPR036179">
    <property type="entry name" value="Ig-like_dom_sf"/>
</dbReference>
<evidence type="ECO:0000259" key="3">
    <source>
        <dbReference type="PROSITE" id="PS50835"/>
    </source>
</evidence>
<keyword evidence="1" id="KW-0393">Immunoglobulin domain</keyword>
<accession>A0ABD1JAV6</accession>
<evidence type="ECO:0000256" key="2">
    <source>
        <dbReference type="SAM" id="SignalP"/>
    </source>
</evidence>
<protein>
    <recommendedName>
        <fullName evidence="3">Ig-like domain-containing protein</fullName>
    </recommendedName>
</protein>
<dbReference type="PROSITE" id="PS50835">
    <property type="entry name" value="IG_LIKE"/>
    <property type="match status" value="1"/>
</dbReference>
<keyword evidence="5" id="KW-1185">Reference proteome</keyword>
<reference evidence="4 5" key="1">
    <citation type="submission" date="2024-09" db="EMBL/GenBank/DDBJ databases">
        <title>A chromosome-level genome assembly of Gray's grenadier anchovy, Coilia grayii.</title>
        <authorList>
            <person name="Fu Z."/>
        </authorList>
    </citation>
    <scope>NUCLEOTIDE SEQUENCE [LARGE SCALE GENOMIC DNA]</scope>
    <source>
        <strain evidence="4">G4</strain>
        <tissue evidence="4">Muscle</tissue>
    </source>
</reference>
<evidence type="ECO:0000313" key="5">
    <source>
        <dbReference type="Proteomes" id="UP001591681"/>
    </source>
</evidence>
<dbReference type="PANTHER" id="PTHR14334">
    <property type="entry name" value="B-CELL ANTIGEN RECEPTOR COMPLEX-ASSOCIATED PROTEIN"/>
    <property type="match status" value="1"/>
</dbReference>
<sequence length="235" mass="26785">MDATVILLLCSFMVAHSLSKNISDCNPQLQLKLEADEPLHRVRVNSEAVLKCCYERVTKMVVDHHWVARYRREHISAPEIVDLSPRVTMDTPKRDTGLVCQTLTLQEVQVNDTGLYQCFLNSSGACLFTHGTYLQVYTPLRRALDISESWKNSIITIEGVLLLFSVLLPGICQLGKTKRLTQLSKKKHAEEENIYEGLNLDDCDSTYHQIQRSHLHGPYQDVAHPTEEEIQLEKP</sequence>
<feature type="signal peptide" evidence="2">
    <location>
        <begin position="1"/>
        <end position="19"/>
    </location>
</feature>
<evidence type="ECO:0000256" key="1">
    <source>
        <dbReference type="ARBA" id="ARBA00023319"/>
    </source>
</evidence>
<dbReference type="EMBL" id="JBHFQA010000017">
    <property type="protein sequence ID" value="KAL2084237.1"/>
    <property type="molecule type" value="Genomic_DNA"/>
</dbReference>
<dbReference type="SUPFAM" id="SSF48726">
    <property type="entry name" value="Immunoglobulin"/>
    <property type="match status" value="1"/>
</dbReference>
<feature type="domain" description="Ig-like" evidence="3">
    <location>
        <begin position="27"/>
        <end position="118"/>
    </location>
</feature>
<dbReference type="InterPro" id="IPR013783">
    <property type="entry name" value="Ig-like_fold"/>
</dbReference>
<dbReference type="Gene3D" id="2.60.40.10">
    <property type="entry name" value="Immunoglobulins"/>
    <property type="match status" value="1"/>
</dbReference>
<dbReference type="Proteomes" id="UP001591681">
    <property type="component" value="Unassembled WGS sequence"/>
</dbReference>
<dbReference type="InterPro" id="IPR003599">
    <property type="entry name" value="Ig_sub"/>
</dbReference>